<dbReference type="STRING" id="1121927.GOHSU_02_00240"/>
<dbReference type="GO" id="GO:0016020">
    <property type="term" value="C:membrane"/>
    <property type="evidence" value="ECO:0007669"/>
    <property type="project" value="InterPro"/>
</dbReference>
<evidence type="ECO:0000313" key="2">
    <source>
        <dbReference type="EMBL" id="GAC55881.1"/>
    </source>
</evidence>
<name>L7L541_9ACTN</name>
<dbReference type="RefSeq" id="WP_005935094.1">
    <property type="nucleotide sequence ID" value="NZ_ATVK01000040.1"/>
</dbReference>
<dbReference type="InterPro" id="IPR003425">
    <property type="entry name" value="CCB3/YggT"/>
</dbReference>
<accession>L7L541</accession>
<keyword evidence="1" id="KW-0812">Transmembrane</keyword>
<keyword evidence="1" id="KW-1133">Transmembrane helix</keyword>
<protein>
    <recommendedName>
        <fullName evidence="4">YggT family protein</fullName>
    </recommendedName>
</protein>
<keyword evidence="1" id="KW-0472">Membrane</keyword>
<reference evidence="2 3" key="1">
    <citation type="submission" date="2012-12" db="EMBL/GenBank/DDBJ databases">
        <title>Whole genome shotgun sequence of Gordonia hirsuta NBRC 16056.</title>
        <authorList>
            <person name="Isaki-Nakamura S."/>
            <person name="Hosoyama A."/>
            <person name="Tsuchikane K."/>
            <person name="Katsumata H."/>
            <person name="Baba S."/>
            <person name="Yamazaki S."/>
            <person name="Fujita N."/>
        </authorList>
    </citation>
    <scope>NUCLEOTIDE SEQUENCE [LARGE SCALE GENOMIC DNA]</scope>
    <source>
        <strain evidence="2 3">NBRC 16056</strain>
    </source>
</reference>
<dbReference type="OrthoDB" id="3216131at2"/>
<sequence>MGTFLWILYLILFLYWVLLLARLVAEFVQSLSRHWRPRGFVVVVMEVIFTLTDPPLKALRRILKPVDLGAVRLDLSLFLVLIVVTIGMRIAQAYAQSLAPVSVGGSLLLG</sequence>
<dbReference type="Pfam" id="PF02325">
    <property type="entry name" value="CCB3_YggT"/>
    <property type="match status" value="1"/>
</dbReference>
<dbReference type="AlphaFoldDB" id="L7L541"/>
<proteinExistence type="predicted"/>
<dbReference type="eggNOG" id="COG0762">
    <property type="taxonomic scope" value="Bacteria"/>
</dbReference>
<dbReference type="EMBL" id="BANT01000002">
    <property type="protein sequence ID" value="GAC55881.1"/>
    <property type="molecule type" value="Genomic_DNA"/>
</dbReference>
<comment type="caution">
    <text evidence="2">The sequence shown here is derived from an EMBL/GenBank/DDBJ whole genome shotgun (WGS) entry which is preliminary data.</text>
</comment>
<gene>
    <name evidence="2" type="ORF">GOHSU_02_00240</name>
</gene>
<evidence type="ECO:0000313" key="3">
    <source>
        <dbReference type="Proteomes" id="UP000053405"/>
    </source>
</evidence>
<feature type="transmembrane region" description="Helical" evidence="1">
    <location>
        <begin position="68"/>
        <end position="88"/>
    </location>
</feature>
<keyword evidence="3" id="KW-1185">Reference proteome</keyword>
<feature type="transmembrane region" description="Helical" evidence="1">
    <location>
        <begin position="6"/>
        <end position="25"/>
    </location>
</feature>
<dbReference type="Proteomes" id="UP000053405">
    <property type="component" value="Unassembled WGS sequence"/>
</dbReference>
<evidence type="ECO:0000256" key="1">
    <source>
        <dbReference type="SAM" id="Phobius"/>
    </source>
</evidence>
<organism evidence="2 3">
    <name type="scientific">Gordonia hirsuta DSM 44140 = NBRC 16056</name>
    <dbReference type="NCBI Taxonomy" id="1121927"/>
    <lineage>
        <taxon>Bacteria</taxon>
        <taxon>Bacillati</taxon>
        <taxon>Actinomycetota</taxon>
        <taxon>Actinomycetes</taxon>
        <taxon>Mycobacteriales</taxon>
        <taxon>Gordoniaceae</taxon>
        <taxon>Gordonia</taxon>
    </lineage>
</organism>
<evidence type="ECO:0008006" key="4">
    <source>
        <dbReference type="Google" id="ProtNLM"/>
    </source>
</evidence>